<feature type="compositionally biased region" description="Pro residues" evidence="1">
    <location>
        <begin position="177"/>
        <end position="190"/>
    </location>
</feature>
<dbReference type="EMBL" id="QPFP01000016">
    <property type="protein sequence ID" value="TEB32242.1"/>
    <property type="molecule type" value="Genomic_DNA"/>
</dbReference>
<feature type="region of interest" description="Disordered" evidence="1">
    <location>
        <begin position="156"/>
        <end position="192"/>
    </location>
</feature>
<evidence type="ECO:0000313" key="2">
    <source>
        <dbReference type="EMBL" id="TEB32242.1"/>
    </source>
</evidence>
<protein>
    <submittedName>
        <fullName evidence="2">Uncharacterized protein</fullName>
    </submittedName>
</protein>
<organism evidence="2 3">
    <name type="scientific">Coprinellus micaceus</name>
    <name type="common">Glistening ink-cap mushroom</name>
    <name type="synonym">Coprinus micaceus</name>
    <dbReference type="NCBI Taxonomy" id="71717"/>
    <lineage>
        <taxon>Eukaryota</taxon>
        <taxon>Fungi</taxon>
        <taxon>Dikarya</taxon>
        <taxon>Basidiomycota</taxon>
        <taxon>Agaricomycotina</taxon>
        <taxon>Agaricomycetes</taxon>
        <taxon>Agaricomycetidae</taxon>
        <taxon>Agaricales</taxon>
        <taxon>Agaricineae</taxon>
        <taxon>Psathyrellaceae</taxon>
        <taxon>Coprinellus</taxon>
    </lineage>
</organism>
<keyword evidence="3" id="KW-1185">Reference proteome</keyword>
<reference evidence="2 3" key="1">
    <citation type="journal article" date="2019" name="Nat. Ecol. Evol.">
        <title>Megaphylogeny resolves global patterns of mushroom evolution.</title>
        <authorList>
            <person name="Varga T."/>
            <person name="Krizsan K."/>
            <person name="Foldi C."/>
            <person name="Dima B."/>
            <person name="Sanchez-Garcia M."/>
            <person name="Sanchez-Ramirez S."/>
            <person name="Szollosi G.J."/>
            <person name="Szarkandi J.G."/>
            <person name="Papp V."/>
            <person name="Albert L."/>
            <person name="Andreopoulos W."/>
            <person name="Angelini C."/>
            <person name="Antonin V."/>
            <person name="Barry K.W."/>
            <person name="Bougher N.L."/>
            <person name="Buchanan P."/>
            <person name="Buyck B."/>
            <person name="Bense V."/>
            <person name="Catcheside P."/>
            <person name="Chovatia M."/>
            <person name="Cooper J."/>
            <person name="Damon W."/>
            <person name="Desjardin D."/>
            <person name="Finy P."/>
            <person name="Geml J."/>
            <person name="Haridas S."/>
            <person name="Hughes K."/>
            <person name="Justo A."/>
            <person name="Karasinski D."/>
            <person name="Kautmanova I."/>
            <person name="Kiss B."/>
            <person name="Kocsube S."/>
            <person name="Kotiranta H."/>
            <person name="LaButti K.M."/>
            <person name="Lechner B.E."/>
            <person name="Liimatainen K."/>
            <person name="Lipzen A."/>
            <person name="Lukacs Z."/>
            <person name="Mihaltcheva S."/>
            <person name="Morgado L.N."/>
            <person name="Niskanen T."/>
            <person name="Noordeloos M.E."/>
            <person name="Ohm R.A."/>
            <person name="Ortiz-Santana B."/>
            <person name="Ovrebo C."/>
            <person name="Racz N."/>
            <person name="Riley R."/>
            <person name="Savchenko A."/>
            <person name="Shiryaev A."/>
            <person name="Soop K."/>
            <person name="Spirin V."/>
            <person name="Szebenyi C."/>
            <person name="Tomsovsky M."/>
            <person name="Tulloss R.E."/>
            <person name="Uehling J."/>
            <person name="Grigoriev I.V."/>
            <person name="Vagvolgyi C."/>
            <person name="Papp T."/>
            <person name="Martin F.M."/>
            <person name="Miettinen O."/>
            <person name="Hibbett D.S."/>
            <person name="Nagy L.G."/>
        </authorList>
    </citation>
    <scope>NUCLEOTIDE SEQUENCE [LARGE SCALE GENOMIC DNA]</scope>
    <source>
        <strain evidence="2 3">FP101781</strain>
    </source>
</reference>
<evidence type="ECO:0000313" key="3">
    <source>
        <dbReference type="Proteomes" id="UP000298030"/>
    </source>
</evidence>
<proteinExistence type="predicted"/>
<dbReference type="AlphaFoldDB" id="A0A4Y7TFA8"/>
<feature type="compositionally biased region" description="Polar residues" evidence="1">
    <location>
        <begin position="1"/>
        <end position="13"/>
    </location>
</feature>
<gene>
    <name evidence="2" type="ORF">FA13DRAFT_1731996</name>
</gene>
<dbReference type="Proteomes" id="UP000298030">
    <property type="component" value="Unassembled WGS sequence"/>
</dbReference>
<feature type="region of interest" description="Disordered" evidence="1">
    <location>
        <begin position="313"/>
        <end position="340"/>
    </location>
</feature>
<comment type="caution">
    <text evidence="2">The sequence shown here is derived from an EMBL/GenBank/DDBJ whole genome shotgun (WGS) entry which is preliminary data.</text>
</comment>
<sequence>MADWDCTSQSSDLPPSPFPHPQPTIAGWDCSSHFSGLPPPHPQSTMLDWDCASRSYGMPPFPSLHPQSTLADWTFPPVSSGLRPSELQPWVTPSPKPDSRKKKKGTNKKPPRAYPLELQTLIEEGYIIWGQNIPGIRPFNPSRGVGQAPHFSSYRVTQTQAGAHDLRTPPTSRMVAPPTPNWDSPRPPSNPYGRDGSISVNWNLSPRLEVPQRPSYIVQSSPLLSEAGSMDSNFSHGDCYADDPIIEPSPPRASTSFLHHTAAPEAGPSAHVDTMAYPLHFRVGNTVAFSYPSVTAAVLAPQQTSMDGMTFGGQAPLHHPRASRGHFASASDPSPPFFAN</sequence>
<name>A0A4Y7TFA8_COPMI</name>
<evidence type="ECO:0000256" key="1">
    <source>
        <dbReference type="SAM" id="MobiDB-lite"/>
    </source>
</evidence>
<feature type="region of interest" description="Disordered" evidence="1">
    <location>
        <begin position="1"/>
        <end position="45"/>
    </location>
</feature>
<feature type="region of interest" description="Disordered" evidence="1">
    <location>
        <begin position="83"/>
        <end position="114"/>
    </location>
</feature>
<accession>A0A4Y7TFA8</accession>
<feature type="compositionally biased region" description="Basic residues" evidence="1">
    <location>
        <begin position="99"/>
        <end position="111"/>
    </location>
</feature>